<comment type="caution">
    <text evidence="1">The sequence shown here is derived from an EMBL/GenBank/DDBJ whole genome shotgun (WGS) entry which is preliminary data.</text>
</comment>
<sequence length="376" mass="42536">MPRLKIKLTHLERMTDDTGMVEHALGNIPRRSEGYSTDDNARALWLATEWQKLLAADPLKRMESKQLLRLSTVYLSFLEYAQQADGHFHNNYAYDRTPEEEQPSEDCLGRSLWACAVACLDLPNPDSRWAAAALFQKAFQSIKKLHFPRGIAYALSAASLLNIRCGELSWAPEFQNFIREEMPECIEKLEARLLALFECHSDTSWHWFEPVMTYGNGVLPWALFHSFSVSGNSDTLLIAEESLDFLMNKMTREDGLIHPIGNHGWCTRECSAQWDQQPLEVMKLALAAEQAVSALSTPEKYLGVIENCRNWFHGANDLHLPVADTEECGGRDGLEAGGINQNQGAESTIAYLMTELIYWRTAKESKGSEQQRGYSL</sequence>
<dbReference type="InterPro" id="IPR008928">
    <property type="entry name" value="6-hairpin_glycosidase_sf"/>
</dbReference>
<name>A0ABW5S896_9BACL</name>
<dbReference type="Proteomes" id="UP001597399">
    <property type="component" value="Unassembled WGS sequence"/>
</dbReference>
<protein>
    <submittedName>
        <fullName evidence="1">Glycosyltransferase</fullName>
    </submittedName>
</protein>
<dbReference type="SUPFAM" id="SSF48208">
    <property type="entry name" value="Six-hairpin glycosidases"/>
    <property type="match status" value="1"/>
</dbReference>
<evidence type="ECO:0000313" key="2">
    <source>
        <dbReference type="Proteomes" id="UP001597399"/>
    </source>
</evidence>
<reference evidence="2" key="1">
    <citation type="journal article" date="2019" name="Int. J. Syst. Evol. Microbiol.">
        <title>The Global Catalogue of Microorganisms (GCM) 10K type strain sequencing project: providing services to taxonomists for standard genome sequencing and annotation.</title>
        <authorList>
            <consortium name="The Broad Institute Genomics Platform"/>
            <consortium name="The Broad Institute Genome Sequencing Center for Infectious Disease"/>
            <person name="Wu L."/>
            <person name="Ma J."/>
        </authorList>
    </citation>
    <scope>NUCLEOTIDE SEQUENCE [LARGE SCALE GENOMIC DNA]</scope>
    <source>
        <strain evidence="2">TISTR 2466</strain>
    </source>
</reference>
<accession>A0ABW5S896</accession>
<keyword evidence="2" id="KW-1185">Reference proteome</keyword>
<dbReference type="EMBL" id="JBHUMQ010000052">
    <property type="protein sequence ID" value="MFD2695724.1"/>
    <property type="molecule type" value="Genomic_DNA"/>
</dbReference>
<proteinExistence type="predicted"/>
<organism evidence="1 2">
    <name type="scientific">Sporolactobacillus shoreicorticis</name>
    <dbReference type="NCBI Taxonomy" id="1923877"/>
    <lineage>
        <taxon>Bacteria</taxon>
        <taxon>Bacillati</taxon>
        <taxon>Bacillota</taxon>
        <taxon>Bacilli</taxon>
        <taxon>Bacillales</taxon>
        <taxon>Sporolactobacillaceae</taxon>
        <taxon>Sporolactobacillus</taxon>
    </lineage>
</organism>
<dbReference type="RefSeq" id="WP_253063145.1">
    <property type="nucleotide sequence ID" value="NZ_JAMXWM010000018.1"/>
</dbReference>
<evidence type="ECO:0000313" key="1">
    <source>
        <dbReference type="EMBL" id="MFD2695724.1"/>
    </source>
</evidence>
<gene>
    <name evidence="1" type="ORF">ACFSUE_19155</name>
</gene>